<dbReference type="RefSeq" id="YP_010022116.1">
    <property type="nucleotide sequence ID" value="NC_053646.1"/>
</dbReference>
<dbReference type="EMBL" id="MT975431">
    <property type="protein sequence ID" value="QOL12118.1"/>
    <property type="molecule type" value="Genomic_DNA"/>
</dbReference>
<dbReference type="PANTHER" id="PTHR11058:SF9">
    <property type="entry name" value="NADH-UBIQUINONE OXIDOREDUCTASE CHAIN 3"/>
    <property type="match status" value="1"/>
</dbReference>
<keyword evidence="9 10" id="KW-0496">Mitochondrion</keyword>
<dbReference type="EC" id="7.1.1.2" evidence="9"/>
<comment type="subcellular location">
    <subcellularLocation>
        <location evidence="1">Membrane</location>
    </subcellularLocation>
    <subcellularLocation>
        <location evidence="9">Mitochondrion membrane</location>
        <topology evidence="9">Multi-pass membrane protein</topology>
    </subcellularLocation>
</comment>
<comment type="catalytic activity">
    <reaction evidence="8 9">
        <text>a ubiquinone + NADH + 5 H(+)(in) = a ubiquinol + NAD(+) + 4 H(+)(out)</text>
        <dbReference type="Rhea" id="RHEA:29091"/>
        <dbReference type="Rhea" id="RHEA-COMP:9565"/>
        <dbReference type="Rhea" id="RHEA-COMP:9566"/>
        <dbReference type="ChEBI" id="CHEBI:15378"/>
        <dbReference type="ChEBI" id="CHEBI:16389"/>
        <dbReference type="ChEBI" id="CHEBI:17976"/>
        <dbReference type="ChEBI" id="CHEBI:57540"/>
        <dbReference type="ChEBI" id="CHEBI:57945"/>
        <dbReference type="EC" id="7.1.1.2"/>
    </reaction>
</comment>
<sequence>MFMIFFISLFVSIVMILLNSFIGNKSFNDREKLSPFECGFNPMYFSRSPFSMQFFLIAIIFLIFDVEITLILPIPIIFFIKSYISWIFMSTFFIFILIVGLYHEWAQGALFWPK</sequence>
<evidence type="ECO:0000256" key="7">
    <source>
        <dbReference type="ARBA" id="ARBA00023136"/>
    </source>
</evidence>
<keyword evidence="9" id="KW-1278">Translocase</keyword>
<comment type="similarity">
    <text evidence="2 9">Belongs to the complex I subunit 3 family.</text>
</comment>
<protein>
    <recommendedName>
        <fullName evidence="3 9">NADH-ubiquinone oxidoreductase chain 3</fullName>
        <ecNumber evidence="9">7.1.1.2</ecNumber>
    </recommendedName>
</protein>
<keyword evidence="6 9" id="KW-1133">Transmembrane helix</keyword>
<accession>A0A7M3UYU1</accession>
<name>A0A7M3UYU1_9HEXA</name>
<dbReference type="GO" id="GO:0031966">
    <property type="term" value="C:mitochondrial membrane"/>
    <property type="evidence" value="ECO:0007669"/>
    <property type="project" value="UniProtKB-SubCell"/>
</dbReference>
<keyword evidence="5 9" id="KW-0812">Transmembrane</keyword>
<feature type="transmembrane region" description="Helical" evidence="9">
    <location>
        <begin position="6"/>
        <end position="23"/>
    </location>
</feature>
<evidence type="ECO:0000256" key="3">
    <source>
        <dbReference type="ARBA" id="ARBA00021007"/>
    </source>
</evidence>
<organism evidence="10">
    <name type="scientific">Allonychiurus kimi</name>
    <dbReference type="NCBI Taxonomy" id="2779777"/>
    <lineage>
        <taxon>Eukaryota</taxon>
        <taxon>Metazoa</taxon>
        <taxon>Ecdysozoa</taxon>
        <taxon>Arthropoda</taxon>
        <taxon>Hexapoda</taxon>
        <taxon>Collembola</taxon>
        <taxon>Poduromorpha</taxon>
        <taxon>Poduroidea</taxon>
        <taxon>Onychiuridae</taxon>
        <taxon>Onychiurinae</taxon>
        <taxon>Allonychiurus</taxon>
    </lineage>
</organism>
<keyword evidence="9" id="KW-0520">NAD</keyword>
<geneLocation type="mitochondrion" evidence="10"/>
<comment type="function">
    <text evidence="9">Core subunit of the mitochondrial membrane respiratory chain NADH dehydrogenase (Complex I) which catalyzes electron transfer from NADH through the respiratory chain, using ubiquinone as an electron acceptor. Essential for the catalytic activity of complex I.</text>
</comment>
<feature type="transmembrane region" description="Helical" evidence="9">
    <location>
        <begin position="54"/>
        <end position="77"/>
    </location>
</feature>
<keyword evidence="9" id="KW-0830">Ubiquinone</keyword>
<keyword evidence="9" id="KW-0249">Electron transport</keyword>
<evidence type="ECO:0000256" key="2">
    <source>
        <dbReference type="ARBA" id="ARBA00008472"/>
    </source>
</evidence>
<evidence type="ECO:0000256" key="5">
    <source>
        <dbReference type="ARBA" id="ARBA00022692"/>
    </source>
</evidence>
<keyword evidence="9" id="KW-0679">Respiratory chain</keyword>
<feature type="transmembrane region" description="Helical" evidence="9">
    <location>
        <begin position="83"/>
        <end position="102"/>
    </location>
</feature>
<dbReference type="GO" id="GO:0030964">
    <property type="term" value="C:NADH dehydrogenase complex"/>
    <property type="evidence" value="ECO:0007669"/>
    <property type="project" value="TreeGrafter"/>
</dbReference>
<dbReference type="GeneID" id="63359975"/>
<dbReference type="InterPro" id="IPR038430">
    <property type="entry name" value="NDAH_ubi_oxred_su3_sf"/>
</dbReference>
<dbReference type="Pfam" id="PF00507">
    <property type="entry name" value="Oxidored_q4"/>
    <property type="match status" value="1"/>
</dbReference>
<dbReference type="AlphaFoldDB" id="A0A7M3UYU1"/>
<keyword evidence="7 9" id="KW-0472">Membrane</keyword>
<gene>
    <name evidence="10" type="primary">ND3</name>
</gene>
<reference evidence="10" key="1">
    <citation type="journal article" date="2020" name="Mitochondrial DNA Part B Resour">
        <title>The complete mitochondrial genome of Allonychiurus kimi (Collembola: Onychiuridae).</title>
        <authorList>
            <person name="Lee Y.-S."/>
            <person name="Lee T."/>
        </authorList>
    </citation>
    <scope>NUCLEOTIDE SEQUENCE</scope>
</reference>
<dbReference type="GO" id="GO:0008137">
    <property type="term" value="F:NADH dehydrogenase (ubiquinone) activity"/>
    <property type="evidence" value="ECO:0007669"/>
    <property type="project" value="UniProtKB-UniRule"/>
</dbReference>
<dbReference type="PANTHER" id="PTHR11058">
    <property type="entry name" value="NADH-UBIQUINONE OXIDOREDUCTASE CHAIN 3"/>
    <property type="match status" value="1"/>
</dbReference>
<evidence type="ECO:0000256" key="9">
    <source>
        <dbReference type="RuleBase" id="RU003640"/>
    </source>
</evidence>
<proteinExistence type="inferred from homology"/>
<evidence type="ECO:0000256" key="4">
    <source>
        <dbReference type="ARBA" id="ARBA00022448"/>
    </source>
</evidence>
<dbReference type="Gene3D" id="1.20.58.1610">
    <property type="entry name" value="NADH:ubiquinone/plastoquinone oxidoreductase, chain 3"/>
    <property type="match status" value="1"/>
</dbReference>
<evidence type="ECO:0000256" key="6">
    <source>
        <dbReference type="ARBA" id="ARBA00022989"/>
    </source>
</evidence>
<dbReference type="InterPro" id="IPR000440">
    <property type="entry name" value="NADH_UbQ/plastoQ_OxRdtase_su3"/>
</dbReference>
<dbReference type="CTD" id="4537"/>
<evidence type="ECO:0000256" key="8">
    <source>
        <dbReference type="ARBA" id="ARBA00049551"/>
    </source>
</evidence>
<evidence type="ECO:0000313" key="10">
    <source>
        <dbReference type="EMBL" id="QOL12118.1"/>
    </source>
</evidence>
<evidence type="ECO:0000256" key="1">
    <source>
        <dbReference type="ARBA" id="ARBA00004370"/>
    </source>
</evidence>
<keyword evidence="4 9" id="KW-0813">Transport</keyword>